<comment type="similarity">
    <text evidence="8">Belongs to the uracil-DNA glycosylase (UDG) superfamily. Type 5 (UDGb) family.</text>
</comment>
<dbReference type="GO" id="GO:0006284">
    <property type="term" value="P:base-excision repair"/>
    <property type="evidence" value="ECO:0007669"/>
    <property type="project" value="InterPro"/>
</dbReference>
<reference evidence="12" key="1">
    <citation type="submission" date="2020-02" db="EMBL/GenBank/DDBJ databases">
        <authorList>
            <person name="Meier V. D."/>
        </authorList>
    </citation>
    <scope>NUCLEOTIDE SEQUENCE</scope>
    <source>
        <strain evidence="12">AVDCRST_MAG24</strain>
    </source>
</reference>
<dbReference type="InterPro" id="IPR051536">
    <property type="entry name" value="UDG_Type-4/5"/>
</dbReference>
<accession>A0A6J4LN74</accession>
<dbReference type="CDD" id="cd10031">
    <property type="entry name" value="UDG-F5_TTUDGB_like"/>
    <property type="match status" value="1"/>
</dbReference>
<dbReference type="GO" id="GO:0046872">
    <property type="term" value="F:metal ion binding"/>
    <property type="evidence" value="ECO:0007669"/>
    <property type="project" value="UniProtKB-KW"/>
</dbReference>
<dbReference type="AlphaFoldDB" id="A0A6J4LN74"/>
<sequence>MSGPLLPHPLAGGAHPSPVTPGTGWPGDPAGEDTPVAHDAAEVVALSTGVPIEELTARVSVCRACPRLVRWREDVAVGKRASFAGEPYWGRPINGWGESEPRVLVLGLAPAANGGNRTGRIFTGDRSGDWLFASLHRVGLARQATSVHAGDGQQLLGTRMVAAVRCAPPANKPTPQERDTCAPWLHAELRLVAPSVRVVVCLGSFAWDAALRAVREVGYGVPRPRPRFGHGVEVPVTGPAGSLVVLGCFHPSQQNTFTGKLTEPMIDAVLGRARDLADARTPHDLPLTRSAPVSQRQRKGS</sequence>
<keyword evidence="1" id="KW-0004">4Fe-4S</keyword>
<evidence type="ECO:0000259" key="11">
    <source>
        <dbReference type="SMART" id="SM00986"/>
    </source>
</evidence>
<keyword evidence="4 12" id="KW-0378">Hydrolase</keyword>
<keyword evidence="6" id="KW-0411">Iron-sulfur</keyword>
<dbReference type="GO" id="GO:0051539">
    <property type="term" value="F:4 iron, 4 sulfur cluster binding"/>
    <property type="evidence" value="ECO:0007669"/>
    <property type="project" value="UniProtKB-KW"/>
</dbReference>
<keyword evidence="2" id="KW-0479">Metal-binding</keyword>
<dbReference type="InterPro" id="IPR044147">
    <property type="entry name" value="UdgB-like"/>
</dbReference>
<organism evidence="12">
    <name type="scientific">uncultured Nocardioidaceae bacterium</name>
    <dbReference type="NCBI Taxonomy" id="253824"/>
    <lineage>
        <taxon>Bacteria</taxon>
        <taxon>Bacillati</taxon>
        <taxon>Actinomycetota</taxon>
        <taxon>Actinomycetes</taxon>
        <taxon>Propionibacteriales</taxon>
        <taxon>Nocardioidaceae</taxon>
        <taxon>environmental samples</taxon>
    </lineage>
</organism>
<feature type="region of interest" description="Disordered" evidence="10">
    <location>
        <begin position="280"/>
        <end position="301"/>
    </location>
</feature>
<keyword evidence="3" id="KW-0227">DNA damage</keyword>
<dbReference type="SUPFAM" id="SSF52141">
    <property type="entry name" value="Uracil-DNA glycosylase-like"/>
    <property type="match status" value="1"/>
</dbReference>
<dbReference type="SMART" id="SM00986">
    <property type="entry name" value="UDG"/>
    <property type="match status" value="1"/>
</dbReference>
<proteinExistence type="inferred from homology"/>
<dbReference type="EMBL" id="CADCUF010000169">
    <property type="protein sequence ID" value="CAA9337715.1"/>
    <property type="molecule type" value="Genomic_DNA"/>
</dbReference>
<name>A0A6J4LN74_9ACTN</name>
<gene>
    <name evidence="12" type="ORF">AVDCRST_MAG24-1128</name>
</gene>
<dbReference type="InterPro" id="IPR036895">
    <property type="entry name" value="Uracil-DNA_glycosylase-like_sf"/>
</dbReference>
<dbReference type="InterPro" id="IPR005122">
    <property type="entry name" value="Uracil-DNA_glycosylase-like"/>
</dbReference>
<evidence type="ECO:0000313" key="12">
    <source>
        <dbReference type="EMBL" id="CAA9337715.1"/>
    </source>
</evidence>
<keyword evidence="7" id="KW-0234">DNA repair</keyword>
<keyword evidence="5" id="KW-0408">Iron</keyword>
<evidence type="ECO:0000256" key="8">
    <source>
        <dbReference type="ARBA" id="ARBA00023779"/>
    </source>
</evidence>
<evidence type="ECO:0000256" key="4">
    <source>
        <dbReference type="ARBA" id="ARBA00022801"/>
    </source>
</evidence>
<evidence type="ECO:0000256" key="9">
    <source>
        <dbReference type="ARBA" id="ARBA00023887"/>
    </source>
</evidence>
<dbReference type="SMART" id="SM00987">
    <property type="entry name" value="UreE_C"/>
    <property type="match status" value="1"/>
</dbReference>
<evidence type="ECO:0000256" key="5">
    <source>
        <dbReference type="ARBA" id="ARBA00023004"/>
    </source>
</evidence>
<protein>
    <recommendedName>
        <fullName evidence="9">Type-5 uracil-DNA glycosylase</fullName>
    </recommendedName>
</protein>
<feature type="region of interest" description="Disordered" evidence="10">
    <location>
        <begin position="1"/>
        <end position="35"/>
    </location>
</feature>
<dbReference type="GO" id="GO:0004844">
    <property type="term" value="F:uracil DNA N-glycosylase activity"/>
    <property type="evidence" value="ECO:0007669"/>
    <property type="project" value="InterPro"/>
</dbReference>
<dbReference type="Gene3D" id="3.40.470.10">
    <property type="entry name" value="Uracil-DNA glycosylase-like domain"/>
    <property type="match status" value="1"/>
</dbReference>
<dbReference type="Pfam" id="PF03167">
    <property type="entry name" value="UDG"/>
    <property type="match status" value="1"/>
</dbReference>
<evidence type="ECO:0000256" key="7">
    <source>
        <dbReference type="ARBA" id="ARBA00023204"/>
    </source>
</evidence>
<evidence type="ECO:0000256" key="3">
    <source>
        <dbReference type="ARBA" id="ARBA00022763"/>
    </source>
</evidence>
<dbReference type="PANTHER" id="PTHR33693:SF3">
    <property type="entry name" value="TYPE-5 URACIL-DNA GLYCOSYLASE"/>
    <property type="match status" value="1"/>
</dbReference>
<keyword evidence="12" id="KW-0326">Glycosidase</keyword>
<evidence type="ECO:0000256" key="6">
    <source>
        <dbReference type="ARBA" id="ARBA00023014"/>
    </source>
</evidence>
<evidence type="ECO:0000256" key="2">
    <source>
        <dbReference type="ARBA" id="ARBA00022723"/>
    </source>
</evidence>
<dbReference type="GO" id="GO:0033958">
    <property type="term" value="F:DNA-deoxyinosine glycosylase activity"/>
    <property type="evidence" value="ECO:0007669"/>
    <property type="project" value="InterPro"/>
</dbReference>
<evidence type="ECO:0000256" key="1">
    <source>
        <dbReference type="ARBA" id="ARBA00022485"/>
    </source>
</evidence>
<feature type="domain" description="Uracil-DNA glycosylase-like" evidence="11">
    <location>
        <begin position="94"/>
        <end position="270"/>
    </location>
</feature>
<dbReference type="PANTHER" id="PTHR33693">
    <property type="entry name" value="TYPE-5 URACIL-DNA GLYCOSYLASE"/>
    <property type="match status" value="1"/>
</dbReference>
<evidence type="ECO:0000256" key="10">
    <source>
        <dbReference type="SAM" id="MobiDB-lite"/>
    </source>
</evidence>